<dbReference type="RefSeq" id="WP_247198263.1">
    <property type="nucleotide sequence ID" value="NZ_JALKCG010000001.1"/>
</dbReference>
<evidence type="ECO:0000313" key="1">
    <source>
        <dbReference type="EMBL" id="MCK0206660.1"/>
    </source>
</evidence>
<sequence length="371" mass="38585">MRMKRKASAQRSGLKRAAVSGKFRFRALTPAGLARGALLAGTALMTCVVVVQPTPARAVPLSGCTITNAPGMAPLDYWNAVCQGEISGKDAQYKSGKAPTTGSDKTFDNDFHLTAPEVDGSDNTVYNYFNGEGVSIEDDKGYDIEVEIGDTSAIESTKTGIAVKTGTKDANLGNISIESGAYIEASKGDGITAESKDGDIVIVNTGIVGVIFADKLSLKDNQFYVDTTPVDLEVGEAFTIGQVKGTGIKATSKSGDITIWNGVLDEMTSKIVETGAIYAKEDGISAKNESGAGVIDIFNAGDIYADKNGISVETGKDSTGHTDIYNFGHIEADKTGIAVKAEGSGSVDIYNASSETIIAARTAFPSTATGP</sequence>
<dbReference type="Proteomes" id="UP001202867">
    <property type="component" value="Unassembled WGS sequence"/>
</dbReference>
<gene>
    <name evidence="1" type="ORF">MWN33_01265</name>
</gene>
<reference evidence="2" key="2">
    <citation type="submission" date="2023-07" db="EMBL/GenBank/DDBJ databases">
        <title>Ancylobacter moscoviensis sp. nov., facultatively methylotrophic bacteria from activated sludge and the reclassification of Starkeya novella (Starkey 1934) Kelly et al. 2000 as Ancylobacter novellus comb. nov., Starkeya koreensis Im et al. 2006 as Ancylobacter koreensis comb.nov., Angulomicrobium tetraedrale Vasil'eva et al. 1986 as Ancylobacter tetraedralis comb. nov., Angulomicrobium amanitiforme Fritz et al. 2004 as Ancylobacter amanitiformis comb. nov. and Methylorhabdus multivorans Doronina et al. 1996 as Ancylobacter multivorans comb. nov. and emended description of the genus Ancylobacter.</title>
        <authorList>
            <person name="Doronina N."/>
            <person name="Chemodurova A."/>
            <person name="Grouzdev D."/>
            <person name="Koziaeva V."/>
            <person name="Shi W."/>
            <person name="Wu L."/>
            <person name="Kaparullina E."/>
        </authorList>
    </citation>
    <scope>NUCLEOTIDE SEQUENCE [LARGE SCALE GENOMIC DNA]</scope>
    <source>
        <strain evidence="2">Jip08</strain>
    </source>
</reference>
<comment type="caution">
    <text evidence="1">The sequence shown here is derived from an EMBL/GenBank/DDBJ whole genome shotgun (WGS) entry which is preliminary data.</text>
</comment>
<evidence type="ECO:0000313" key="2">
    <source>
        <dbReference type="Proteomes" id="UP001202867"/>
    </source>
</evidence>
<name>A0ABT0DHB3_9HYPH</name>
<reference evidence="1 2" key="1">
    <citation type="submission" date="2022-04" db="EMBL/GenBank/DDBJ databases">
        <authorList>
            <person name="Grouzdev D.S."/>
            <person name="Pantiukh K.S."/>
            <person name="Krutkina M.S."/>
        </authorList>
    </citation>
    <scope>NUCLEOTIDE SEQUENCE [LARGE SCALE GENOMIC DNA]</scope>
    <source>
        <strain evidence="1 2">Jip08</strain>
    </source>
</reference>
<dbReference type="EMBL" id="JALKCG010000001">
    <property type="protein sequence ID" value="MCK0206660.1"/>
    <property type="molecule type" value="Genomic_DNA"/>
</dbReference>
<organism evidence="1 2">
    <name type="scientific">Ancylobacter koreensis</name>
    <dbReference type="NCBI Taxonomy" id="266121"/>
    <lineage>
        <taxon>Bacteria</taxon>
        <taxon>Pseudomonadati</taxon>
        <taxon>Pseudomonadota</taxon>
        <taxon>Alphaproteobacteria</taxon>
        <taxon>Hyphomicrobiales</taxon>
        <taxon>Xanthobacteraceae</taxon>
        <taxon>Ancylobacter</taxon>
    </lineage>
</organism>
<keyword evidence="2" id="KW-1185">Reference proteome</keyword>
<proteinExistence type="predicted"/>
<accession>A0ABT0DHB3</accession>
<protein>
    <submittedName>
        <fullName evidence="1">Uncharacterized protein</fullName>
    </submittedName>
</protein>